<dbReference type="AlphaFoldDB" id="A0A829GIZ9"/>
<evidence type="ECO:0000313" key="1">
    <source>
        <dbReference type="EMBL" id="EPC57424.1"/>
    </source>
</evidence>
<feature type="non-terminal residue" evidence="1">
    <location>
        <position position="1"/>
    </location>
</feature>
<protein>
    <submittedName>
        <fullName evidence="1">Uncharacterized protein</fullName>
    </submittedName>
</protein>
<name>A0A829GIZ9_LACPA</name>
<comment type="caution">
    <text evidence="1">The sequence shown here is derived from an EMBL/GenBank/DDBJ whole genome shotgun (WGS) entry which is preliminary data.</text>
</comment>
<dbReference type="Proteomes" id="UP000014264">
    <property type="component" value="Unassembled WGS sequence"/>
</dbReference>
<accession>A0A829GIZ9</accession>
<reference evidence="1 2" key="1">
    <citation type="journal article" date="2013" name="PLoS ONE">
        <title>Lactobacillus paracasei comparative genomics: towards species pan-genome definition and exploitation of diversity.</title>
        <authorList>
            <person name="Smokvina T."/>
            <person name="Wels M."/>
            <person name="Polka J."/>
            <person name="Chervaux C."/>
            <person name="Brisse S."/>
            <person name="Boekhorst J."/>
            <person name="van Hylckama Vlieg J.E."/>
            <person name="Siezen R.J."/>
        </authorList>
    </citation>
    <scope>NUCLEOTIDE SEQUENCE [LARGE SCALE GENOMIC DNA]</scope>
    <source>
        <strain evidence="1 2">Lpp14</strain>
    </source>
</reference>
<gene>
    <name evidence="1" type="ORF">Lpp14_16316</name>
</gene>
<evidence type="ECO:0000313" key="2">
    <source>
        <dbReference type="Proteomes" id="UP000014264"/>
    </source>
</evidence>
<sequence length="48" mass="5162">RFYQHMGMAQMKSLSDESNLVNVLLAVNGESPAEASAEALLSHASEAR</sequence>
<organism evidence="1 2">
    <name type="scientific">Lacticaseibacillus paracasei subsp. paracasei Lpp14</name>
    <dbReference type="NCBI Taxonomy" id="1256204"/>
    <lineage>
        <taxon>Bacteria</taxon>
        <taxon>Bacillati</taxon>
        <taxon>Bacillota</taxon>
        <taxon>Bacilli</taxon>
        <taxon>Lactobacillales</taxon>
        <taxon>Lactobacillaceae</taxon>
        <taxon>Lacticaseibacillus</taxon>
    </lineage>
</organism>
<proteinExistence type="predicted"/>
<dbReference type="EMBL" id="ANJZ01000431">
    <property type="protein sequence ID" value="EPC57424.1"/>
    <property type="molecule type" value="Genomic_DNA"/>
</dbReference>